<dbReference type="Pfam" id="PF01571">
    <property type="entry name" value="GCV_T"/>
    <property type="match status" value="1"/>
</dbReference>
<dbReference type="Pfam" id="PF17806">
    <property type="entry name" value="SO_alpha_A3"/>
    <property type="match status" value="1"/>
</dbReference>
<dbReference type="InterPro" id="IPR013977">
    <property type="entry name" value="GcvT_C"/>
</dbReference>
<sequence length="1001" mass="107211">MTGRRLSTGGRIDRSQSLDARFDGRRLKAHPGDTLASALVASGEQIVARGFKYHRARGVYSAGAEEPNAYVHLRTGGRHEPNARATTTEAFGGLIATSQNAWPDVRLDAGAVTGYLSPFLSAGFYYKTFIGPFNGTKYWMFCEGLIRKAAGMGRGVKRVDPDSYEKINAFCDLLVIGAGSAGLSAALTAGAAGADVILVEQDFELGGSLLSQPAGGASDDWLAAVKSKLKALPNVRILTRTTAFGAYDEDVYGLVERVSDHLVVPQDNQPRQRYWLTRAKQTVLATGAIERPLVFGNNDLPGVMLAASIQAYANRFGVLPGQRIVLCTNNNSAYQVAVQLAAVGANVTLVDSRNSISENLAETLSNSGVTVLLGRSVIAAKGRRKVVAAMIVPVDTSGKATGTAQRVGCDVIGLSGGWSPVVHLWSQRFGKPRFDEASASFVPDDTSQNTVHCAGRMVALQTLSERVTSGGRAADMALKALSMKLGDNPVPKVPEIALDTGWADGLQAIWAVTDAKGNTKGKAFVDIQHDVKLTDIDQAYSEGYVSVEHLKRYTTAGMAPDQGKTSNIIALARVAELSGRTIPNTGTTTFRPPYTPVAIGALVGHEHGHHFTATRYSPLQDWHVANGAVMSEAGAWMRPWYYPQGDETLRDAYIREATHVRAHVGMIDVSTLGKIAVQGPDAAEFLNRIYVNGWKTLQVGRLRYGVMLREDGFVMDDGATARLGELDYFMSTTTANAAKVLAMSEHLLQTAWKDLKVHVTSVTDQWAAFAIAGPQARNVLQSVLKQADISRAAMPNNHFVCDVIAGVDVRIHRMSYSGELAYEVYVPSGHALRVWDALQDAGKPFDLQPYGTEAMGALRIEKGHVAGPEIEGRTTLKDLGLEGFASSKKPFVGSVLKNRPVLIDPARTTLVGLKIVGDAGAQAGSLIYPNGQPAKGHGDGWVSSTTYSPALGKSIALALVKNGKSRIGEEVQVVNHVSNQSLVAQIVSPHFFDPKGERQNA</sequence>
<dbReference type="InterPro" id="IPR028896">
    <property type="entry name" value="GcvT/YgfZ/DmdA"/>
</dbReference>
<evidence type="ECO:0000256" key="2">
    <source>
        <dbReference type="ARBA" id="ARBA00023002"/>
    </source>
</evidence>
<dbReference type="RefSeq" id="WP_127751423.1">
    <property type="nucleotide sequence ID" value="NZ_CP033222.1"/>
</dbReference>
<keyword evidence="8" id="KW-1185">Reference proteome</keyword>
<proteinExistence type="inferred from homology"/>
<dbReference type="SUPFAM" id="SSF103025">
    <property type="entry name" value="Folate-binding domain"/>
    <property type="match status" value="1"/>
</dbReference>
<feature type="domain" description="GCVT N-terminal" evidence="3">
    <location>
        <begin position="619"/>
        <end position="889"/>
    </location>
</feature>
<feature type="domain" description="FAD/NAD(P)-binding" evidence="4">
    <location>
        <begin position="172"/>
        <end position="390"/>
    </location>
</feature>
<name>A0A3T0NA45_9RHOB</name>
<dbReference type="GO" id="GO:0046653">
    <property type="term" value="P:tetrahydrofolate metabolic process"/>
    <property type="evidence" value="ECO:0007669"/>
    <property type="project" value="InterPro"/>
</dbReference>
<dbReference type="Pfam" id="PF08669">
    <property type="entry name" value="GCV_T_C"/>
    <property type="match status" value="1"/>
</dbReference>
<feature type="domain" description="Aminomethyltransferase C-terminal" evidence="5">
    <location>
        <begin position="910"/>
        <end position="993"/>
    </location>
</feature>
<dbReference type="PRINTS" id="PR00368">
    <property type="entry name" value="FADPNR"/>
</dbReference>
<geneLocation type="plasmid" evidence="7 8">
    <name>pW43C</name>
</geneLocation>
<dbReference type="Pfam" id="PF07992">
    <property type="entry name" value="Pyr_redox_2"/>
    <property type="match status" value="1"/>
</dbReference>
<evidence type="ECO:0000259" key="3">
    <source>
        <dbReference type="Pfam" id="PF01571"/>
    </source>
</evidence>
<dbReference type="PRINTS" id="PR00411">
    <property type="entry name" value="PNDRDTASEI"/>
</dbReference>
<dbReference type="PANTHER" id="PTHR43757:SF2">
    <property type="entry name" value="AMINOMETHYLTRANSFERASE, MITOCHONDRIAL"/>
    <property type="match status" value="1"/>
</dbReference>
<dbReference type="InterPro" id="IPR042204">
    <property type="entry name" value="2Fe-2S-bd_N"/>
</dbReference>
<accession>A0A3T0NA45</accession>
<dbReference type="Gene3D" id="3.10.20.440">
    <property type="entry name" value="2Fe-2S iron-sulphur cluster binding domain, sarcosine oxidase, alpha subunit, N-terminal domain"/>
    <property type="match status" value="1"/>
</dbReference>
<dbReference type="SUPFAM" id="SSF101790">
    <property type="entry name" value="Aminomethyltransferase beta-barrel domain"/>
    <property type="match status" value="1"/>
</dbReference>
<dbReference type="InterPro" id="IPR036188">
    <property type="entry name" value="FAD/NAD-bd_sf"/>
</dbReference>
<dbReference type="InterPro" id="IPR027266">
    <property type="entry name" value="TrmE/GcvT-like"/>
</dbReference>
<evidence type="ECO:0000313" key="8">
    <source>
        <dbReference type="Proteomes" id="UP000283063"/>
    </source>
</evidence>
<protein>
    <submittedName>
        <fullName evidence="7">Sarcosine oxidase subunit alpha family protein</fullName>
    </submittedName>
</protein>
<dbReference type="Gene3D" id="3.30.1360.120">
    <property type="entry name" value="Probable tRNA modification gtpase trme, domain 1"/>
    <property type="match status" value="1"/>
</dbReference>
<dbReference type="PANTHER" id="PTHR43757">
    <property type="entry name" value="AMINOMETHYLTRANSFERASE"/>
    <property type="match status" value="1"/>
</dbReference>
<evidence type="ECO:0000259" key="4">
    <source>
        <dbReference type="Pfam" id="PF07992"/>
    </source>
</evidence>
<dbReference type="InterPro" id="IPR023753">
    <property type="entry name" value="FAD/NAD-binding_dom"/>
</dbReference>
<dbReference type="EMBL" id="CP033222">
    <property type="protein sequence ID" value="AZV80924.1"/>
    <property type="molecule type" value="Genomic_DNA"/>
</dbReference>
<dbReference type="InterPro" id="IPR041117">
    <property type="entry name" value="SoxA_A3"/>
</dbReference>
<dbReference type="SUPFAM" id="SSF51905">
    <property type="entry name" value="FAD/NAD(P)-binding domain"/>
    <property type="match status" value="1"/>
</dbReference>
<dbReference type="AlphaFoldDB" id="A0A3T0NA45"/>
<dbReference type="InterPro" id="IPR029043">
    <property type="entry name" value="GcvT/YgfZ_C"/>
</dbReference>
<dbReference type="NCBIfam" id="TIGR01372">
    <property type="entry name" value="soxA"/>
    <property type="match status" value="1"/>
</dbReference>
<gene>
    <name evidence="7" type="ORF">EBB79_23645</name>
</gene>
<dbReference type="Proteomes" id="UP000283063">
    <property type="component" value="Plasmid pW43C"/>
</dbReference>
<evidence type="ECO:0000259" key="6">
    <source>
        <dbReference type="Pfam" id="PF17806"/>
    </source>
</evidence>
<dbReference type="InterPro" id="IPR006222">
    <property type="entry name" value="GCVT_N"/>
</dbReference>
<keyword evidence="7" id="KW-0614">Plasmid</keyword>
<keyword evidence="2" id="KW-0560">Oxidoreductase</keyword>
<dbReference type="OrthoDB" id="5287468at2"/>
<dbReference type="GO" id="GO:0008115">
    <property type="term" value="F:sarcosine oxidase activity"/>
    <property type="evidence" value="ECO:0007669"/>
    <property type="project" value="InterPro"/>
</dbReference>
<dbReference type="Gene3D" id="3.50.50.60">
    <property type="entry name" value="FAD/NAD(P)-binding domain"/>
    <property type="match status" value="2"/>
</dbReference>
<organism evidence="7 8">
    <name type="scientific">Parasedimentitalea marina</name>
    <dbReference type="NCBI Taxonomy" id="2483033"/>
    <lineage>
        <taxon>Bacteria</taxon>
        <taxon>Pseudomonadati</taxon>
        <taxon>Pseudomonadota</taxon>
        <taxon>Alphaproteobacteria</taxon>
        <taxon>Rhodobacterales</taxon>
        <taxon>Paracoccaceae</taxon>
        <taxon>Parasedimentitalea</taxon>
    </lineage>
</organism>
<dbReference type="Pfam" id="PF13510">
    <property type="entry name" value="Fer2_4"/>
    <property type="match status" value="1"/>
</dbReference>
<evidence type="ECO:0000256" key="1">
    <source>
        <dbReference type="ARBA" id="ARBA00008609"/>
    </source>
</evidence>
<evidence type="ECO:0000313" key="7">
    <source>
        <dbReference type="EMBL" id="AZV80924.1"/>
    </source>
</evidence>
<dbReference type="KEGG" id="sedi:EBB79_23645"/>
<dbReference type="InterPro" id="IPR006277">
    <property type="entry name" value="Sarcosine_oxidase_asu"/>
</dbReference>
<feature type="domain" description="SoxA A3" evidence="6">
    <location>
        <begin position="520"/>
        <end position="602"/>
    </location>
</feature>
<reference evidence="7 8" key="1">
    <citation type="submission" date="2018-10" db="EMBL/GenBank/DDBJ databases">
        <title>Parasedimentitalea marina sp. nov., a psychrophilic bacterium isolated from deep seawater of the New Britain Trench.</title>
        <authorList>
            <person name="Cao J."/>
        </authorList>
    </citation>
    <scope>NUCLEOTIDE SEQUENCE [LARGE SCALE GENOMIC DNA]</scope>
    <source>
        <strain evidence="7 8">W43</strain>
        <plasmid evidence="7 8">pW43C</plasmid>
    </source>
</reference>
<comment type="similarity">
    <text evidence="1">Belongs to the GcvT family.</text>
</comment>
<evidence type="ECO:0000259" key="5">
    <source>
        <dbReference type="Pfam" id="PF08669"/>
    </source>
</evidence>
<dbReference type="PIRSF" id="PIRSF037980">
    <property type="entry name" value="SoxA"/>
    <property type="match status" value="1"/>
</dbReference>